<evidence type="ECO:0000313" key="9">
    <source>
        <dbReference type="Proteomes" id="UP000308054"/>
    </source>
</evidence>
<dbReference type="PANTHER" id="PTHR11709">
    <property type="entry name" value="MULTI-COPPER OXIDASE"/>
    <property type="match status" value="1"/>
</dbReference>
<dbReference type="InterPro" id="IPR008972">
    <property type="entry name" value="Cupredoxin"/>
</dbReference>
<evidence type="ECO:0000256" key="1">
    <source>
        <dbReference type="ARBA" id="ARBA00022723"/>
    </source>
</evidence>
<dbReference type="InterPro" id="IPR011707">
    <property type="entry name" value="Cu-oxidase-like_N"/>
</dbReference>
<evidence type="ECO:0000256" key="3">
    <source>
        <dbReference type="ARBA" id="ARBA00023008"/>
    </source>
</evidence>
<dbReference type="PROSITE" id="PS51318">
    <property type="entry name" value="TAT"/>
    <property type="match status" value="1"/>
</dbReference>
<dbReference type="GO" id="GO:0016491">
    <property type="term" value="F:oxidoreductase activity"/>
    <property type="evidence" value="ECO:0007669"/>
    <property type="project" value="UniProtKB-KW"/>
</dbReference>
<dbReference type="EMBL" id="SRXW01000005">
    <property type="protein sequence ID" value="TGY87620.1"/>
    <property type="molecule type" value="Genomic_DNA"/>
</dbReference>
<gene>
    <name evidence="8" type="ORF">E5163_14385</name>
</gene>
<reference evidence="8 9" key="1">
    <citation type="journal article" date="2017" name="Int. J. Syst. Evol. Microbiol.">
        <title>Marinicauda algicola sp. nov., isolated from a marine red alga Rhodosorus marinus.</title>
        <authorList>
            <person name="Jeong S.E."/>
            <person name="Jeon S.H."/>
            <person name="Chun B.H."/>
            <person name="Kim D.W."/>
            <person name="Jeon C.O."/>
        </authorList>
    </citation>
    <scope>NUCLEOTIDE SEQUENCE [LARGE SCALE GENOMIC DNA]</scope>
    <source>
        <strain evidence="8 9">JCM 31718</strain>
    </source>
</reference>
<feature type="region of interest" description="Disordered" evidence="4">
    <location>
        <begin position="441"/>
        <end position="466"/>
    </location>
</feature>
<protein>
    <submittedName>
        <fullName evidence="8">Copper oxidase</fullName>
    </submittedName>
</protein>
<dbReference type="Pfam" id="PF07731">
    <property type="entry name" value="Cu-oxidase_2"/>
    <property type="match status" value="1"/>
</dbReference>
<keyword evidence="5" id="KW-0732">Signal</keyword>
<dbReference type="Proteomes" id="UP000308054">
    <property type="component" value="Unassembled WGS sequence"/>
</dbReference>
<dbReference type="Pfam" id="PF07732">
    <property type="entry name" value="Cu-oxidase_3"/>
    <property type="match status" value="1"/>
</dbReference>
<proteinExistence type="predicted"/>
<evidence type="ECO:0000259" key="7">
    <source>
        <dbReference type="Pfam" id="PF07732"/>
    </source>
</evidence>
<feature type="region of interest" description="Disordered" evidence="4">
    <location>
        <begin position="32"/>
        <end position="55"/>
    </location>
</feature>
<name>A0A4S2GWV2_9PROT</name>
<feature type="compositionally biased region" description="Basic and acidic residues" evidence="4">
    <location>
        <begin position="44"/>
        <end position="53"/>
    </location>
</feature>
<keyword evidence="9" id="KW-1185">Reference proteome</keyword>
<dbReference type="InterPro" id="IPR006311">
    <property type="entry name" value="TAT_signal"/>
</dbReference>
<feature type="signal peptide" evidence="5">
    <location>
        <begin position="1"/>
        <end position="23"/>
    </location>
</feature>
<dbReference type="PANTHER" id="PTHR11709:SF394">
    <property type="entry name" value="FI03373P-RELATED"/>
    <property type="match status" value="1"/>
</dbReference>
<dbReference type="OrthoDB" id="9757546at2"/>
<keyword evidence="2" id="KW-0560">Oxidoreductase</keyword>
<dbReference type="SUPFAM" id="SSF49503">
    <property type="entry name" value="Cupredoxins"/>
    <property type="match status" value="2"/>
</dbReference>
<sequence length="466" mass="50097">MSVSRRSLFAAGAGGLVAAPLLAAPAQARTPSWPAHSATVQSHDGLEPGRPGRDYTPVVTPDGATLPFRIVGGVKVFHLIAEEVEHEFAPGLTATCWGYNGRVHGPTIEAVEGDRVRIYVTNRLIAPTTVHWHGVVLPSGMDGVGGLSQASIDPGETFVYEFTFRQHGTFMYHSHHDEMTQMALGLMGMIVVHPRNPRGPRPDRDYAMMLSTWKIRPGARRPDPNEMSDFNVLTMNAKAYPGTSPMTAELGERVRIRIGNLSAMHHHPIHLHGYAFREVATDGGDIPESAQKPETSVLVPVGATRDIEFVADNPGDWAMHCHMTHHVMNQMGHGFPNMIGVNARNIDRAVGSLLPAYMTMGQDGMGEMGEHVGMGHMDVPENSIPMVGAHGPHGYITMGGMFTILKVRDRLPANGADPGWYQAPPGTQARAATGAELARDGIDTGSATQSPAHTPASSNGSGHHDH</sequence>
<evidence type="ECO:0000259" key="6">
    <source>
        <dbReference type="Pfam" id="PF07731"/>
    </source>
</evidence>
<accession>A0A4S2GWV2</accession>
<dbReference type="CDD" id="cd13860">
    <property type="entry name" value="CuRO_1_2dMco_1"/>
    <property type="match status" value="1"/>
</dbReference>
<feature type="compositionally biased region" description="Polar residues" evidence="4">
    <location>
        <begin position="445"/>
        <end position="466"/>
    </location>
</feature>
<evidence type="ECO:0000256" key="2">
    <source>
        <dbReference type="ARBA" id="ARBA00023002"/>
    </source>
</evidence>
<evidence type="ECO:0000256" key="4">
    <source>
        <dbReference type="SAM" id="MobiDB-lite"/>
    </source>
</evidence>
<keyword evidence="1" id="KW-0479">Metal-binding</keyword>
<evidence type="ECO:0000256" key="5">
    <source>
        <dbReference type="SAM" id="SignalP"/>
    </source>
</evidence>
<feature type="chain" id="PRO_5020975255" evidence="5">
    <location>
        <begin position="24"/>
        <end position="466"/>
    </location>
</feature>
<dbReference type="CDD" id="cd04202">
    <property type="entry name" value="CuRO_D2_2dMcoN_like"/>
    <property type="match status" value="1"/>
</dbReference>
<dbReference type="Gene3D" id="2.60.40.420">
    <property type="entry name" value="Cupredoxins - blue copper proteins"/>
    <property type="match status" value="1"/>
</dbReference>
<dbReference type="GO" id="GO:0005507">
    <property type="term" value="F:copper ion binding"/>
    <property type="evidence" value="ECO:0007669"/>
    <property type="project" value="InterPro"/>
</dbReference>
<dbReference type="InterPro" id="IPR011706">
    <property type="entry name" value="Cu-oxidase_C"/>
</dbReference>
<evidence type="ECO:0000313" key="8">
    <source>
        <dbReference type="EMBL" id="TGY87620.1"/>
    </source>
</evidence>
<keyword evidence="3" id="KW-0186">Copper</keyword>
<organism evidence="8 9">
    <name type="scientific">Marinicauda algicola</name>
    <dbReference type="NCBI Taxonomy" id="2029849"/>
    <lineage>
        <taxon>Bacteria</taxon>
        <taxon>Pseudomonadati</taxon>
        <taxon>Pseudomonadota</taxon>
        <taxon>Alphaproteobacteria</taxon>
        <taxon>Maricaulales</taxon>
        <taxon>Maricaulaceae</taxon>
        <taxon>Marinicauda</taxon>
    </lineage>
</organism>
<dbReference type="AlphaFoldDB" id="A0A4S2GWV2"/>
<feature type="domain" description="Plastocyanin-like" evidence="7">
    <location>
        <begin position="85"/>
        <end position="196"/>
    </location>
</feature>
<dbReference type="InterPro" id="IPR045087">
    <property type="entry name" value="Cu-oxidase_fam"/>
</dbReference>
<feature type="domain" description="Plastocyanin-like" evidence="6">
    <location>
        <begin position="221"/>
        <end position="336"/>
    </location>
</feature>
<comment type="caution">
    <text evidence="8">The sequence shown here is derived from an EMBL/GenBank/DDBJ whole genome shotgun (WGS) entry which is preliminary data.</text>
</comment>